<dbReference type="GO" id="GO:0000028">
    <property type="term" value="P:ribosomal small subunit assembly"/>
    <property type="evidence" value="ECO:0007669"/>
    <property type="project" value="TreeGrafter"/>
</dbReference>
<evidence type="ECO:0000313" key="4">
    <source>
        <dbReference type="Proteomes" id="UP000008495"/>
    </source>
</evidence>
<dbReference type="GO" id="GO:0005829">
    <property type="term" value="C:cytosol"/>
    <property type="evidence" value="ECO:0007669"/>
    <property type="project" value="TreeGrafter"/>
</dbReference>
<dbReference type="STRING" id="100225.SAMN05421595_1230"/>
<proteinExistence type="predicted"/>
<accession>K6VKX8</accession>
<evidence type="ECO:0000256" key="1">
    <source>
        <dbReference type="SAM" id="Phobius"/>
    </source>
</evidence>
<dbReference type="eggNOG" id="COG0699">
    <property type="taxonomic scope" value="Bacteria"/>
</dbReference>
<evidence type="ECO:0000313" key="3">
    <source>
        <dbReference type="EMBL" id="GAB77399.1"/>
    </source>
</evidence>
<feature type="transmembrane region" description="Helical" evidence="1">
    <location>
        <begin position="436"/>
        <end position="461"/>
    </location>
</feature>
<dbReference type="Pfam" id="PF01926">
    <property type="entry name" value="MMR_HSR1"/>
    <property type="match status" value="1"/>
</dbReference>
<dbReference type="OrthoDB" id="974105at2"/>
<dbReference type="GO" id="GO:0043024">
    <property type="term" value="F:ribosomal small subunit binding"/>
    <property type="evidence" value="ECO:0007669"/>
    <property type="project" value="TreeGrafter"/>
</dbReference>
<dbReference type="PANTHER" id="PTHR42698:SF1">
    <property type="entry name" value="GTPASE ERA, MITOCHONDRIAL"/>
    <property type="match status" value="1"/>
</dbReference>
<evidence type="ECO:0000259" key="2">
    <source>
        <dbReference type="Pfam" id="PF01926"/>
    </source>
</evidence>
<dbReference type="PANTHER" id="PTHR42698">
    <property type="entry name" value="GTPASE ERA"/>
    <property type="match status" value="1"/>
</dbReference>
<dbReference type="InterPro" id="IPR006073">
    <property type="entry name" value="GTP-bd"/>
</dbReference>
<protein>
    <recommendedName>
        <fullName evidence="2">G domain-containing protein</fullName>
    </recommendedName>
</protein>
<dbReference type="AlphaFoldDB" id="K6VKX8"/>
<dbReference type="InterPro" id="IPR005662">
    <property type="entry name" value="GTPase_Era-like"/>
</dbReference>
<keyword evidence="1" id="KW-0812">Transmembrane</keyword>
<organism evidence="3 4">
    <name type="scientific">Austwickia chelonae NBRC 105200</name>
    <dbReference type="NCBI Taxonomy" id="1184607"/>
    <lineage>
        <taxon>Bacteria</taxon>
        <taxon>Bacillati</taxon>
        <taxon>Actinomycetota</taxon>
        <taxon>Actinomycetes</taxon>
        <taxon>Micrococcales</taxon>
        <taxon>Dermatophilaceae</taxon>
        <taxon>Austwickia</taxon>
    </lineage>
</organism>
<dbReference type="SUPFAM" id="SSF52540">
    <property type="entry name" value="P-loop containing nucleoside triphosphate hydrolases"/>
    <property type="match status" value="1"/>
</dbReference>
<dbReference type="GO" id="GO:0019843">
    <property type="term" value="F:rRNA binding"/>
    <property type="evidence" value="ECO:0007669"/>
    <property type="project" value="TreeGrafter"/>
</dbReference>
<sequence length="557" mass="60314">MRRRQRHATPSSSDPAVGLKSAVEGLTGAIDAGGKYLPPQEVSSAEAVLKKASERLALSGKHTVVAFTGATGTGKSSLFNAMVGREVSRVGALRPTTSRVSAAIWGEESPKALLDWIGADVRHRVSAEDNSRSGWSAHMGGEVPDGLVLLDLPDIDSLRPEHRAEADRVLDLVDVFVWITDPQKYADAVLHDEYLRKASQHQTVTLVVLNQADRMATDQAESCREDLRKLLADDGLTAAEVLLLSARTGEGVGELRDALSGATKAATAARSRLLADVKREAETLVPHVGTAEASVEVSQDDEVVTSLSQAAGIPTVLDSVAVDYRNQAYRMVSWPLWRWVRKVRPDAIRMVPAGEREGASADVADLLGRTSLPEPTPAARAEVERIMRSVGSQASRGLPPRWARAVQDASSLDNRELLESLDSAVLTTPLRDRAPMWWYVVSILQWVLMVTMVGATLWLLALTGWSFLSDVSDVVPQVAGIPLPTVLIVLSFAGGVLLALGSRPFVNMGAARRRADMEMRLSDEIGVVAVNHLLSPVQEILEQHRRTREHLGRVRSA</sequence>
<keyword evidence="4" id="KW-1185">Reference proteome</keyword>
<dbReference type="GO" id="GO:0005525">
    <property type="term" value="F:GTP binding"/>
    <property type="evidence" value="ECO:0007669"/>
    <property type="project" value="InterPro"/>
</dbReference>
<keyword evidence="1" id="KW-0472">Membrane</keyword>
<keyword evidence="1" id="KW-1133">Transmembrane helix</keyword>
<dbReference type="EMBL" id="BAGZ01000005">
    <property type="protein sequence ID" value="GAB77399.1"/>
    <property type="molecule type" value="Genomic_DNA"/>
</dbReference>
<dbReference type="RefSeq" id="WP_006502151.1">
    <property type="nucleotide sequence ID" value="NZ_BAGZ01000005.1"/>
</dbReference>
<dbReference type="InterPro" id="IPR027417">
    <property type="entry name" value="P-loop_NTPase"/>
</dbReference>
<feature type="domain" description="G" evidence="2">
    <location>
        <begin position="65"/>
        <end position="210"/>
    </location>
</feature>
<dbReference type="Gene3D" id="3.40.50.300">
    <property type="entry name" value="P-loop containing nucleotide triphosphate hydrolases"/>
    <property type="match status" value="1"/>
</dbReference>
<name>K6VKX8_9MICO</name>
<reference evidence="3 4" key="1">
    <citation type="submission" date="2012-08" db="EMBL/GenBank/DDBJ databases">
        <title>Whole genome shotgun sequence of Austwickia chelonae NBRC 105200.</title>
        <authorList>
            <person name="Yoshida I."/>
            <person name="Hosoyama A."/>
            <person name="Tsuchikane K."/>
            <person name="Katsumata H."/>
            <person name="Ando Y."/>
            <person name="Ohji S."/>
            <person name="Hamada M."/>
            <person name="Tamura T."/>
            <person name="Yamazoe A."/>
            <person name="Yamazaki S."/>
            <person name="Fujita N."/>
        </authorList>
    </citation>
    <scope>NUCLEOTIDE SEQUENCE [LARGE SCALE GENOMIC DNA]</scope>
    <source>
        <strain evidence="3 4">NBRC 105200</strain>
    </source>
</reference>
<dbReference type="Proteomes" id="UP000008495">
    <property type="component" value="Unassembled WGS sequence"/>
</dbReference>
<comment type="caution">
    <text evidence="3">The sequence shown here is derived from an EMBL/GenBank/DDBJ whole genome shotgun (WGS) entry which is preliminary data.</text>
</comment>
<feature type="transmembrane region" description="Helical" evidence="1">
    <location>
        <begin position="481"/>
        <end position="500"/>
    </location>
</feature>
<gene>
    <name evidence="3" type="ORF">AUCHE_05_03090</name>
</gene>